<accession>A0ABN8S0Y5</accession>
<evidence type="ECO:0000313" key="1">
    <source>
        <dbReference type="EMBL" id="CAH3184514.1"/>
    </source>
</evidence>
<keyword evidence="2" id="KW-1185">Reference proteome</keyword>
<comment type="caution">
    <text evidence="1">The sequence shown here is derived from an EMBL/GenBank/DDBJ whole genome shotgun (WGS) entry which is preliminary data.</text>
</comment>
<organism evidence="1 2">
    <name type="scientific">Porites lobata</name>
    <dbReference type="NCBI Taxonomy" id="104759"/>
    <lineage>
        <taxon>Eukaryota</taxon>
        <taxon>Metazoa</taxon>
        <taxon>Cnidaria</taxon>
        <taxon>Anthozoa</taxon>
        <taxon>Hexacorallia</taxon>
        <taxon>Scleractinia</taxon>
        <taxon>Fungiina</taxon>
        <taxon>Poritidae</taxon>
        <taxon>Porites</taxon>
    </lineage>
</organism>
<name>A0ABN8S0Y5_9CNID</name>
<reference evidence="1 2" key="1">
    <citation type="submission" date="2022-05" db="EMBL/GenBank/DDBJ databases">
        <authorList>
            <consortium name="Genoscope - CEA"/>
            <person name="William W."/>
        </authorList>
    </citation>
    <scope>NUCLEOTIDE SEQUENCE [LARGE SCALE GENOMIC DNA]</scope>
</reference>
<protein>
    <submittedName>
        <fullName evidence="1">Uncharacterized protein</fullName>
    </submittedName>
</protein>
<sequence>MDTARIRFHAVHRIGKRKENKHRPIIARFVCREDRDQVFARKKGIEESTRFMDAYITADYAKAIQDERRKLIKAMFKAKEQGSEAKVVHFKSKLDLVDIWRSKNPDAKSFTWSQKSPPVFCRLDYWLISNNLSDFVELTEIIPAVRTDHDAISLELGKLEDELKGPGKWKMNCSLLDDED</sequence>
<proteinExistence type="predicted"/>
<evidence type="ECO:0000313" key="2">
    <source>
        <dbReference type="Proteomes" id="UP001159405"/>
    </source>
</evidence>
<dbReference type="InterPro" id="IPR036691">
    <property type="entry name" value="Endo/exonu/phosph_ase_sf"/>
</dbReference>
<dbReference type="Gene3D" id="3.60.10.10">
    <property type="entry name" value="Endonuclease/exonuclease/phosphatase"/>
    <property type="match status" value="1"/>
</dbReference>
<dbReference type="Proteomes" id="UP001159405">
    <property type="component" value="Unassembled WGS sequence"/>
</dbReference>
<dbReference type="SUPFAM" id="SSF56219">
    <property type="entry name" value="DNase I-like"/>
    <property type="match status" value="1"/>
</dbReference>
<dbReference type="EMBL" id="CALNXK010000390">
    <property type="protein sequence ID" value="CAH3184514.1"/>
    <property type="molecule type" value="Genomic_DNA"/>
</dbReference>
<gene>
    <name evidence="1" type="ORF">PLOB_00030598</name>
</gene>